<feature type="transmembrane region" description="Helical" evidence="9">
    <location>
        <begin position="122"/>
        <end position="142"/>
    </location>
</feature>
<keyword evidence="4 9" id="KW-0812">Transmembrane</keyword>
<evidence type="ECO:0000256" key="4">
    <source>
        <dbReference type="ARBA" id="ARBA00022692"/>
    </source>
</evidence>
<keyword evidence="6" id="KW-0653">Protein transport</keyword>
<sequence>MAAGLPTKPLWIPGTKWTFSMNPGPFNIKEHVLLVIILATSGLYDPFSLSVISISKAFYHKNVNFWGSFLLVETSQLGAETATLTHFILYHTRETWQQFKQSFKGGNQLTDVHNRLMKKSMWWFYAIIVSMMALTLFNSMTYGKEFQLPYWGVLPGYFLPFILILPLGVLNATTGQVHNAMLTLSQLLMGWLYPGNPLRDIACQSYSTATLINSISFLSQFKLAHYMKIPPKSMFITQVLGAFISNAANLGSTWWILTTVENICDIKKLPDGSPWTCPNEHVVFSKSMIWGGVGPSRMFAGHGLYSKIYYSFIGVILTMLVWIIVRMFPEKKWIRLINVPLILISGTGMPLAGAAHYWSWFIVAIIFNLFIYKKYKGWWAKYNYVLSNGLNMGIALMALLASLSLNFEGIYGLKW</sequence>
<gene>
    <name evidence="10" type="ORF">BVC80_6625g1</name>
</gene>
<evidence type="ECO:0000256" key="3">
    <source>
        <dbReference type="ARBA" id="ARBA00022448"/>
    </source>
</evidence>
<accession>A0A200QJI8</accession>
<keyword evidence="7 9" id="KW-1133">Transmembrane helix</keyword>
<comment type="subcellular location">
    <subcellularLocation>
        <location evidence="1">Membrane</location>
        <topology evidence="1">Multi-pass membrane protein</topology>
    </subcellularLocation>
</comment>
<feature type="transmembrane region" description="Helical" evidence="9">
    <location>
        <begin position="355"/>
        <end position="372"/>
    </location>
</feature>
<dbReference type="OrthoDB" id="9986677at2759"/>
<comment type="similarity">
    <text evidence="2">Belongs to the oligopeptide OPT transporter (TC 2.A.67.1) family.</text>
</comment>
<dbReference type="EMBL" id="MVGT01001867">
    <property type="protein sequence ID" value="OVA10605.1"/>
    <property type="molecule type" value="Genomic_DNA"/>
</dbReference>
<dbReference type="Pfam" id="PF03169">
    <property type="entry name" value="OPT"/>
    <property type="match status" value="2"/>
</dbReference>
<dbReference type="GO" id="GO:0035673">
    <property type="term" value="F:oligopeptide transmembrane transporter activity"/>
    <property type="evidence" value="ECO:0007669"/>
    <property type="project" value="InterPro"/>
</dbReference>
<evidence type="ECO:0000256" key="1">
    <source>
        <dbReference type="ARBA" id="ARBA00004141"/>
    </source>
</evidence>
<dbReference type="Proteomes" id="UP000195402">
    <property type="component" value="Unassembled WGS sequence"/>
</dbReference>
<feature type="transmembrane region" description="Helical" evidence="9">
    <location>
        <begin position="384"/>
        <end position="405"/>
    </location>
</feature>
<dbReference type="PANTHER" id="PTHR22601">
    <property type="entry name" value="ISP4 LIKE PROTEIN"/>
    <property type="match status" value="1"/>
</dbReference>
<evidence type="ECO:0000256" key="8">
    <source>
        <dbReference type="ARBA" id="ARBA00023136"/>
    </source>
</evidence>
<keyword evidence="11" id="KW-1185">Reference proteome</keyword>
<keyword evidence="8 9" id="KW-0472">Membrane</keyword>
<dbReference type="OMA" id="RIMIATT"/>
<comment type="caution">
    <text evidence="10">The sequence shown here is derived from an EMBL/GenBank/DDBJ whole genome shotgun (WGS) entry which is preliminary data.</text>
</comment>
<keyword evidence="3" id="KW-0813">Transport</keyword>
<evidence type="ECO:0000256" key="9">
    <source>
        <dbReference type="SAM" id="Phobius"/>
    </source>
</evidence>
<reference evidence="10 11" key="1">
    <citation type="journal article" date="2017" name="Mol. Plant">
        <title>The Genome of Medicinal Plant Macleaya cordata Provides New Insights into Benzylisoquinoline Alkaloids Metabolism.</title>
        <authorList>
            <person name="Liu X."/>
            <person name="Liu Y."/>
            <person name="Huang P."/>
            <person name="Ma Y."/>
            <person name="Qing Z."/>
            <person name="Tang Q."/>
            <person name="Cao H."/>
            <person name="Cheng P."/>
            <person name="Zheng Y."/>
            <person name="Yuan Z."/>
            <person name="Zhou Y."/>
            <person name="Liu J."/>
            <person name="Tang Z."/>
            <person name="Zhuo Y."/>
            <person name="Zhang Y."/>
            <person name="Yu L."/>
            <person name="Huang J."/>
            <person name="Yang P."/>
            <person name="Peng Q."/>
            <person name="Zhang J."/>
            <person name="Jiang W."/>
            <person name="Zhang Z."/>
            <person name="Lin K."/>
            <person name="Ro D.K."/>
            <person name="Chen X."/>
            <person name="Xiong X."/>
            <person name="Shang Y."/>
            <person name="Huang S."/>
            <person name="Zeng J."/>
        </authorList>
    </citation>
    <scope>NUCLEOTIDE SEQUENCE [LARGE SCALE GENOMIC DNA]</scope>
    <source>
        <strain evidence="11">cv. BLH2017</strain>
        <tissue evidence="10">Root</tissue>
    </source>
</reference>
<name>A0A200QJI8_MACCD</name>
<proteinExistence type="inferred from homology"/>
<dbReference type="GO" id="GO:0016020">
    <property type="term" value="C:membrane"/>
    <property type="evidence" value="ECO:0007669"/>
    <property type="project" value="UniProtKB-SubCell"/>
</dbReference>
<dbReference type="GO" id="GO:0015031">
    <property type="term" value="P:protein transport"/>
    <property type="evidence" value="ECO:0007669"/>
    <property type="project" value="UniProtKB-KW"/>
</dbReference>
<feature type="transmembrane region" description="Helical" evidence="9">
    <location>
        <begin position="308"/>
        <end position="325"/>
    </location>
</feature>
<evidence type="ECO:0000256" key="2">
    <source>
        <dbReference type="ARBA" id="ARBA00005484"/>
    </source>
</evidence>
<dbReference type="InterPro" id="IPR004648">
    <property type="entry name" value="Oligpept_transpt"/>
</dbReference>
<keyword evidence="5" id="KW-0571">Peptide transport</keyword>
<protein>
    <submittedName>
        <fullName evidence="10">Oligopeptide transporter</fullName>
    </submittedName>
</protein>
<evidence type="ECO:0000256" key="7">
    <source>
        <dbReference type="ARBA" id="ARBA00022989"/>
    </source>
</evidence>
<dbReference type="NCBIfam" id="TIGR00728">
    <property type="entry name" value="OPT_sfam"/>
    <property type="match status" value="1"/>
</dbReference>
<feature type="transmembrane region" description="Helical" evidence="9">
    <location>
        <begin position="31"/>
        <end position="52"/>
    </location>
</feature>
<evidence type="ECO:0000256" key="6">
    <source>
        <dbReference type="ARBA" id="ARBA00022927"/>
    </source>
</evidence>
<dbReference type="InParanoid" id="A0A200QJI8"/>
<organism evidence="10 11">
    <name type="scientific">Macleaya cordata</name>
    <name type="common">Five-seeded plume-poppy</name>
    <name type="synonym">Bocconia cordata</name>
    <dbReference type="NCBI Taxonomy" id="56857"/>
    <lineage>
        <taxon>Eukaryota</taxon>
        <taxon>Viridiplantae</taxon>
        <taxon>Streptophyta</taxon>
        <taxon>Embryophyta</taxon>
        <taxon>Tracheophyta</taxon>
        <taxon>Spermatophyta</taxon>
        <taxon>Magnoliopsida</taxon>
        <taxon>Ranunculales</taxon>
        <taxon>Papaveraceae</taxon>
        <taxon>Papaveroideae</taxon>
        <taxon>Macleaya</taxon>
    </lineage>
</organism>
<feature type="transmembrane region" description="Helical" evidence="9">
    <location>
        <begin position="148"/>
        <end position="170"/>
    </location>
</feature>
<evidence type="ECO:0000256" key="5">
    <source>
        <dbReference type="ARBA" id="ARBA00022856"/>
    </source>
</evidence>
<dbReference type="AlphaFoldDB" id="A0A200QJI8"/>
<evidence type="ECO:0000313" key="11">
    <source>
        <dbReference type="Proteomes" id="UP000195402"/>
    </source>
</evidence>
<evidence type="ECO:0000313" key="10">
    <source>
        <dbReference type="EMBL" id="OVA10605.1"/>
    </source>
</evidence>
<dbReference type="InterPro" id="IPR004813">
    <property type="entry name" value="OPT"/>
</dbReference>